<keyword evidence="3" id="KW-1185">Reference proteome</keyword>
<dbReference type="AlphaFoldDB" id="A0A9P3BZT9"/>
<sequence>MKYSAATLLLLASSALAILMSNANMVPGKRDISATEIQSSQDDASVDQKFYLDPIVGWLYGPDKPDRFMTENMDD</sequence>
<evidence type="ECO:0000313" key="2">
    <source>
        <dbReference type="EMBL" id="GIK05224.1"/>
    </source>
</evidence>
<proteinExistence type="predicted"/>
<keyword evidence="1" id="KW-0732">Signal</keyword>
<protein>
    <submittedName>
        <fullName evidence="2">Uncharacterized protein</fullName>
    </submittedName>
</protein>
<evidence type="ECO:0000313" key="3">
    <source>
        <dbReference type="Proteomes" id="UP000710440"/>
    </source>
</evidence>
<comment type="caution">
    <text evidence="2">The sequence shown here is derived from an EMBL/GenBank/DDBJ whole genome shotgun (WGS) entry which is preliminary data.</text>
</comment>
<name>A0A9P3BZT9_ASPVI</name>
<organism evidence="2 3">
    <name type="scientific">Aspergillus viridinutans</name>
    <dbReference type="NCBI Taxonomy" id="75553"/>
    <lineage>
        <taxon>Eukaryota</taxon>
        <taxon>Fungi</taxon>
        <taxon>Dikarya</taxon>
        <taxon>Ascomycota</taxon>
        <taxon>Pezizomycotina</taxon>
        <taxon>Eurotiomycetes</taxon>
        <taxon>Eurotiomycetidae</taxon>
        <taxon>Eurotiales</taxon>
        <taxon>Aspergillaceae</taxon>
        <taxon>Aspergillus</taxon>
        <taxon>Aspergillus subgen. Fumigati</taxon>
    </lineage>
</organism>
<dbReference type="Proteomes" id="UP000710440">
    <property type="component" value="Unassembled WGS sequence"/>
</dbReference>
<dbReference type="EMBL" id="BOPL01000008">
    <property type="protein sequence ID" value="GIK05224.1"/>
    <property type="molecule type" value="Genomic_DNA"/>
</dbReference>
<accession>A0A9P3BZT9</accession>
<gene>
    <name evidence="2" type="ORF">Aspvir_009328</name>
</gene>
<evidence type="ECO:0000256" key="1">
    <source>
        <dbReference type="SAM" id="SignalP"/>
    </source>
</evidence>
<reference evidence="2 3" key="1">
    <citation type="submission" date="2021-02" db="EMBL/GenBank/DDBJ databases">
        <title>Pan-genome distribution and transcriptional activeness of fungal secondary metabolism genes in Aspergillus section Fumigati.</title>
        <authorList>
            <person name="Takahashi H."/>
            <person name="Umemura M."/>
            <person name="Ninomiya A."/>
            <person name="Kusuya Y."/>
            <person name="Urayama S."/>
            <person name="Shimizu M."/>
            <person name="Watanabe A."/>
            <person name="Kamei K."/>
            <person name="Yaguchi T."/>
            <person name="Hagiwara D."/>
        </authorList>
    </citation>
    <scope>NUCLEOTIDE SEQUENCE [LARGE SCALE GENOMIC DNA]</scope>
    <source>
        <strain evidence="2 3">IFM 47045</strain>
    </source>
</reference>
<dbReference type="RefSeq" id="XP_043128410.1">
    <property type="nucleotide sequence ID" value="XM_043272475.1"/>
</dbReference>
<dbReference type="GeneID" id="66937310"/>
<feature type="signal peptide" evidence="1">
    <location>
        <begin position="1"/>
        <end position="17"/>
    </location>
</feature>
<feature type="chain" id="PRO_5040453959" evidence="1">
    <location>
        <begin position="18"/>
        <end position="75"/>
    </location>
</feature>